<feature type="signal peptide" evidence="1">
    <location>
        <begin position="1"/>
        <end position="22"/>
    </location>
</feature>
<dbReference type="EMBL" id="JACASI010000037">
    <property type="protein sequence ID" value="MCQ3830694.1"/>
    <property type="molecule type" value="Genomic_DNA"/>
</dbReference>
<feature type="domain" description="Spore coat protein U/FanG" evidence="2">
    <location>
        <begin position="21"/>
        <end position="148"/>
    </location>
</feature>
<name>A0ABT1P3K8_9GAMM</name>
<keyword evidence="1" id="KW-0732">Signal</keyword>
<feature type="chain" id="PRO_5047059428" evidence="1">
    <location>
        <begin position="23"/>
        <end position="303"/>
    </location>
</feature>
<evidence type="ECO:0000256" key="1">
    <source>
        <dbReference type="SAM" id="SignalP"/>
    </source>
</evidence>
<organism evidence="3 4">
    <name type="scientific">Microbulbifer elongatus</name>
    <dbReference type="NCBI Taxonomy" id="86173"/>
    <lineage>
        <taxon>Bacteria</taxon>
        <taxon>Pseudomonadati</taxon>
        <taxon>Pseudomonadota</taxon>
        <taxon>Gammaproteobacteria</taxon>
        <taxon>Cellvibrionales</taxon>
        <taxon>Microbulbiferaceae</taxon>
        <taxon>Microbulbifer</taxon>
    </lineage>
</organism>
<dbReference type="InterPro" id="IPR007893">
    <property type="entry name" value="Spore_coat_U/FanG"/>
</dbReference>
<dbReference type="PANTHER" id="PTHR37089">
    <property type="entry name" value="PROTEIN U-RELATED"/>
    <property type="match status" value="1"/>
</dbReference>
<evidence type="ECO:0000313" key="3">
    <source>
        <dbReference type="EMBL" id="MCQ3830694.1"/>
    </source>
</evidence>
<evidence type="ECO:0000259" key="2">
    <source>
        <dbReference type="Pfam" id="PF05229"/>
    </source>
</evidence>
<dbReference type="Proteomes" id="UP001205566">
    <property type="component" value="Unassembled WGS sequence"/>
</dbReference>
<gene>
    <name evidence="3" type="ORF">HXX02_14740</name>
</gene>
<dbReference type="PROSITE" id="PS51257">
    <property type="entry name" value="PROKAR_LIPOPROTEIN"/>
    <property type="match status" value="1"/>
</dbReference>
<keyword evidence="4" id="KW-1185">Reference proteome</keyword>
<evidence type="ECO:0000313" key="4">
    <source>
        <dbReference type="Proteomes" id="UP001205566"/>
    </source>
</evidence>
<comment type="caution">
    <text evidence="3">The sequence shown here is derived from an EMBL/GenBank/DDBJ whole genome shotgun (WGS) entry which is preliminary data.</text>
</comment>
<dbReference type="RefSeq" id="WP_255875606.1">
    <property type="nucleotide sequence ID" value="NZ_JACASI010000037.1"/>
</dbReference>
<feature type="domain" description="Spore coat protein U/FanG" evidence="2">
    <location>
        <begin position="174"/>
        <end position="300"/>
    </location>
</feature>
<dbReference type="SMART" id="SM00972">
    <property type="entry name" value="SCPU"/>
    <property type="match status" value="2"/>
</dbReference>
<proteinExistence type="predicted"/>
<reference evidence="3" key="1">
    <citation type="thesis" date="2020" institute="Technische Universitat Dresden" country="Dresden, Germany">
        <title>The Agarolytic System of Microbulbifer elongatus PORT2, Isolated from Batu Karas, Pangandaran West Java Indonesia.</title>
        <authorList>
            <person name="Anggraeni S.R."/>
        </authorList>
    </citation>
    <scope>NUCLEOTIDE SEQUENCE</scope>
    <source>
        <strain evidence="3">PORT2</strain>
    </source>
</reference>
<dbReference type="Pfam" id="PF05229">
    <property type="entry name" value="SCPU"/>
    <property type="match status" value="2"/>
</dbReference>
<dbReference type="InterPro" id="IPR053167">
    <property type="entry name" value="Spore_coat_component"/>
</dbReference>
<protein>
    <submittedName>
        <fullName evidence="3">Spore coat protein U domain-containing protein</fullName>
    </submittedName>
</protein>
<keyword evidence="3" id="KW-0167">Capsid protein</keyword>
<sequence length="303" mass="32054">MTVKRALLLILLVAGSNCWGQACNYTVSPTLDFGTMAGLPTSQADVTANITVQCPPLGSLLLRRVCISLPTGSGGLSVSDRRMISSGYDLQYQLFRDAARSQIWGTVSGNQQLTVDFTLLGGTQVTTVYGRLFAGQTGKPVGLYQSVLNGIEVREGLTLESCSSISSVYNLPDSMTAQLQIEPNCTISASPLDFGSVTSIAQTDASSNLSVTCTLNGAYTIALDGGNNGDINHRKMQLGPDTIDYQLYQNAARTQIWGDTAGSTLSSTGNGNTQSLTVYGRVPLQSAKPTGTYQDTITATITY</sequence>
<accession>A0ABT1P3K8</accession>
<keyword evidence="3" id="KW-0946">Virion</keyword>